<sequence length="122" mass="13746">MRRQQALALADAYTARFMKTTHLAKLAQVKGWGPPLAEYVREAAWVQAQIIVGVKDIGFATLLIPKERRFRPADECFAAYRETIAGPVERGRIRVTVPPARIREWAAAVRGDPDIPDQHRRG</sequence>
<dbReference type="EMBL" id="NIDE01000012">
    <property type="protein sequence ID" value="OWK38947.1"/>
    <property type="molecule type" value="Genomic_DNA"/>
</dbReference>
<gene>
    <name evidence="1" type="ORF">FRUB_06323</name>
</gene>
<comment type="caution">
    <text evidence="1">The sequence shown here is derived from an EMBL/GenBank/DDBJ whole genome shotgun (WGS) entry which is preliminary data.</text>
</comment>
<evidence type="ECO:0000313" key="2">
    <source>
        <dbReference type="Proteomes" id="UP000214646"/>
    </source>
</evidence>
<reference evidence="2" key="1">
    <citation type="submission" date="2017-06" db="EMBL/GenBank/DDBJ databases">
        <title>Genome analysis of Fimbriiglobus ruber SP5, the first member of the order Planctomycetales with confirmed chitinolytic capability.</title>
        <authorList>
            <person name="Ravin N.V."/>
            <person name="Rakitin A.L."/>
            <person name="Ivanova A.A."/>
            <person name="Beletsky A.V."/>
            <person name="Kulichevskaya I.S."/>
            <person name="Mardanov A.V."/>
            <person name="Dedysh S.N."/>
        </authorList>
    </citation>
    <scope>NUCLEOTIDE SEQUENCE [LARGE SCALE GENOMIC DNA]</scope>
    <source>
        <strain evidence="2">SP5</strain>
    </source>
</reference>
<protein>
    <submittedName>
        <fullName evidence="1">Uncharacterized protein</fullName>
    </submittedName>
</protein>
<accession>A0A225DS65</accession>
<evidence type="ECO:0000313" key="1">
    <source>
        <dbReference type="EMBL" id="OWK38947.1"/>
    </source>
</evidence>
<name>A0A225DS65_9BACT</name>
<keyword evidence="2" id="KW-1185">Reference proteome</keyword>
<proteinExistence type="predicted"/>
<organism evidence="1 2">
    <name type="scientific">Fimbriiglobus ruber</name>
    <dbReference type="NCBI Taxonomy" id="1908690"/>
    <lineage>
        <taxon>Bacteria</taxon>
        <taxon>Pseudomonadati</taxon>
        <taxon>Planctomycetota</taxon>
        <taxon>Planctomycetia</taxon>
        <taxon>Gemmatales</taxon>
        <taxon>Gemmataceae</taxon>
        <taxon>Fimbriiglobus</taxon>
    </lineage>
</organism>
<dbReference type="Proteomes" id="UP000214646">
    <property type="component" value="Unassembled WGS sequence"/>
</dbReference>
<dbReference type="AlphaFoldDB" id="A0A225DS65"/>